<comment type="caution">
    <text evidence="1">The sequence shown here is derived from an EMBL/GenBank/DDBJ whole genome shotgun (WGS) entry which is preliminary data.</text>
</comment>
<dbReference type="Proteomes" id="UP000050525">
    <property type="component" value="Unassembled WGS sequence"/>
</dbReference>
<evidence type="ECO:0000313" key="2">
    <source>
        <dbReference type="Proteomes" id="UP000050525"/>
    </source>
</evidence>
<protein>
    <submittedName>
        <fullName evidence="1">Uncharacterized protein</fullName>
    </submittedName>
</protein>
<name>A0A151NG74_ALLMI</name>
<dbReference type="AlphaFoldDB" id="A0A151NG74"/>
<proteinExistence type="predicted"/>
<gene>
    <name evidence="1" type="ORF">Y1Q_0010183</name>
</gene>
<dbReference type="EMBL" id="AKHW03003120">
    <property type="protein sequence ID" value="KYO35750.1"/>
    <property type="molecule type" value="Genomic_DNA"/>
</dbReference>
<reference evidence="1 2" key="1">
    <citation type="journal article" date="2012" name="Genome Biol.">
        <title>Sequencing three crocodilian genomes to illuminate the evolution of archosaurs and amniotes.</title>
        <authorList>
            <person name="St John J.A."/>
            <person name="Braun E.L."/>
            <person name="Isberg S.R."/>
            <person name="Miles L.G."/>
            <person name="Chong A.Y."/>
            <person name="Gongora J."/>
            <person name="Dalzell P."/>
            <person name="Moran C."/>
            <person name="Bed'hom B."/>
            <person name="Abzhanov A."/>
            <person name="Burgess S.C."/>
            <person name="Cooksey A.M."/>
            <person name="Castoe T.A."/>
            <person name="Crawford N.G."/>
            <person name="Densmore L.D."/>
            <person name="Drew J.C."/>
            <person name="Edwards S.V."/>
            <person name="Faircloth B.C."/>
            <person name="Fujita M.K."/>
            <person name="Greenwold M.J."/>
            <person name="Hoffmann F.G."/>
            <person name="Howard J.M."/>
            <person name="Iguchi T."/>
            <person name="Janes D.E."/>
            <person name="Khan S.Y."/>
            <person name="Kohno S."/>
            <person name="de Koning A.J."/>
            <person name="Lance S.L."/>
            <person name="McCarthy F.M."/>
            <person name="McCormack J.E."/>
            <person name="Merchant M.E."/>
            <person name="Peterson D.G."/>
            <person name="Pollock D.D."/>
            <person name="Pourmand N."/>
            <person name="Raney B.J."/>
            <person name="Roessler K.A."/>
            <person name="Sanford J.R."/>
            <person name="Sawyer R.H."/>
            <person name="Schmidt C.J."/>
            <person name="Triplett E.W."/>
            <person name="Tuberville T.D."/>
            <person name="Venegas-Anaya M."/>
            <person name="Howard J.T."/>
            <person name="Jarvis E.D."/>
            <person name="Guillette L.J.Jr."/>
            <person name="Glenn T.C."/>
            <person name="Green R.E."/>
            <person name="Ray D.A."/>
        </authorList>
    </citation>
    <scope>NUCLEOTIDE SEQUENCE [LARGE SCALE GENOMIC DNA]</scope>
    <source>
        <strain evidence="1">KSC_2009_1</strain>
    </source>
</reference>
<accession>A0A151NG74</accession>
<keyword evidence="2" id="KW-1185">Reference proteome</keyword>
<organism evidence="1 2">
    <name type="scientific">Alligator mississippiensis</name>
    <name type="common">American alligator</name>
    <dbReference type="NCBI Taxonomy" id="8496"/>
    <lineage>
        <taxon>Eukaryota</taxon>
        <taxon>Metazoa</taxon>
        <taxon>Chordata</taxon>
        <taxon>Craniata</taxon>
        <taxon>Vertebrata</taxon>
        <taxon>Euteleostomi</taxon>
        <taxon>Archelosauria</taxon>
        <taxon>Archosauria</taxon>
        <taxon>Crocodylia</taxon>
        <taxon>Alligatoridae</taxon>
        <taxon>Alligatorinae</taxon>
        <taxon>Alligator</taxon>
    </lineage>
</organism>
<sequence>MMHPALTLEKCMAIAIPKLVMPASLRYVAHQFVVEKSSAGLAILDICGAIQDSLADQVIRWSTPERWWFGALGFPILPVDGEACYVSQHIQ</sequence>
<evidence type="ECO:0000313" key="1">
    <source>
        <dbReference type="EMBL" id="KYO35750.1"/>
    </source>
</evidence>